<gene>
    <name evidence="1" type="ORF">FGL98_19305</name>
</gene>
<dbReference type="EMBL" id="VCQV01000033">
    <property type="protein sequence ID" value="TWP33978.1"/>
    <property type="molecule type" value="Genomic_DNA"/>
</dbReference>
<organism evidence="1 2">
    <name type="scientific">Leekyejoonella antrihumi</name>
    <dbReference type="NCBI Taxonomy" id="1660198"/>
    <lineage>
        <taxon>Bacteria</taxon>
        <taxon>Bacillati</taxon>
        <taxon>Actinomycetota</taxon>
        <taxon>Actinomycetes</taxon>
        <taxon>Micrococcales</taxon>
        <taxon>Dermacoccaceae</taxon>
        <taxon>Leekyejoonella</taxon>
    </lineage>
</organism>
<sequence length="104" mass="10865">MPTDVAPLDLAAGHLMTAADLIDGPTALPDLYGLSGLTRLTAGRVSPTPATPDPTVPARSFIEDVRAALEVLDAMDPNDGPADLALLAWHVHELHQIALNQGLL</sequence>
<name>A0A563DUP4_9MICO</name>
<protein>
    <submittedName>
        <fullName evidence="1">Uncharacterized protein</fullName>
    </submittedName>
</protein>
<keyword evidence="2" id="KW-1185">Reference proteome</keyword>
<dbReference type="RefSeq" id="WP_146319519.1">
    <property type="nucleotide sequence ID" value="NZ_VCQV01000033.1"/>
</dbReference>
<dbReference type="AlphaFoldDB" id="A0A563DUP4"/>
<reference evidence="1 2" key="2">
    <citation type="submission" date="2019-08" db="EMBL/GenBank/DDBJ databases">
        <title>Jejuicoccus antrihumi gen. nov., sp. nov., a new member of the family Dermacoccaceae isolated from a cave.</title>
        <authorList>
            <person name="Schumann P."/>
            <person name="Kim I.S."/>
        </authorList>
    </citation>
    <scope>NUCLEOTIDE SEQUENCE [LARGE SCALE GENOMIC DNA]</scope>
    <source>
        <strain evidence="1 2">C5-26</strain>
    </source>
</reference>
<dbReference type="Proteomes" id="UP000320244">
    <property type="component" value="Unassembled WGS sequence"/>
</dbReference>
<dbReference type="OrthoDB" id="4870707at2"/>
<evidence type="ECO:0000313" key="1">
    <source>
        <dbReference type="EMBL" id="TWP33978.1"/>
    </source>
</evidence>
<proteinExistence type="predicted"/>
<accession>A0A563DUP4</accession>
<evidence type="ECO:0000313" key="2">
    <source>
        <dbReference type="Proteomes" id="UP000320244"/>
    </source>
</evidence>
<comment type="caution">
    <text evidence="1">The sequence shown here is derived from an EMBL/GenBank/DDBJ whole genome shotgun (WGS) entry which is preliminary data.</text>
</comment>
<reference evidence="1 2" key="1">
    <citation type="submission" date="2019-05" db="EMBL/GenBank/DDBJ databases">
        <authorList>
            <person name="Lee S.D."/>
        </authorList>
    </citation>
    <scope>NUCLEOTIDE SEQUENCE [LARGE SCALE GENOMIC DNA]</scope>
    <source>
        <strain evidence="1 2">C5-26</strain>
    </source>
</reference>